<organism evidence="13 14">
    <name type="scientific">Aeromicrobium piscarium</name>
    <dbReference type="NCBI Taxonomy" id="2590901"/>
    <lineage>
        <taxon>Bacteria</taxon>
        <taxon>Bacillati</taxon>
        <taxon>Actinomycetota</taxon>
        <taxon>Actinomycetes</taxon>
        <taxon>Propionibacteriales</taxon>
        <taxon>Nocardioidaceae</taxon>
        <taxon>Aeromicrobium</taxon>
    </lineage>
</organism>
<dbReference type="CDD" id="cd14014">
    <property type="entry name" value="STKc_PknB_like"/>
    <property type="match status" value="1"/>
</dbReference>
<dbReference type="SUPFAM" id="SSF56112">
    <property type="entry name" value="Protein kinase-like (PK-like)"/>
    <property type="match status" value="1"/>
</dbReference>
<gene>
    <name evidence="13" type="primary">pknB</name>
    <name evidence="13" type="ORF">FNM00_09035</name>
</gene>
<evidence type="ECO:0000313" key="13">
    <source>
        <dbReference type="EMBL" id="TSD63066.1"/>
    </source>
</evidence>
<evidence type="ECO:0000256" key="10">
    <source>
        <dbReference type="SAM" id="Phobius"/>
    </source>
</evidence>
<dbReference type="SMART" id="SM00220">
    <property type="entry name" value="S_TKc"/>
    <property type="match status" value="1"/>
</dbReference>
<feature type="region of interest" description="Disordered" evidence="9">
    <location>
        <begin position="283"/>
        <end position="311"/>
    </location>
</feature>
<keyword evidence="10" id="KW-1133">Transmembrane helix</keyword>
<reference evidence="13 14" key="1">
    <citation type="submission" date="2019-07" db="EMBL/GenBank/DDBJ databases">
        <authorList>
            <person name="Zhao L.H."/>
        </authorList>
    </citation>
    <scope>NUCLEOTIDE SEQUENCE [LARGE SCALE GENOMIC DNA]</scope>
    <source>
        <strain evidence="13 14">Co35</strain>
    </source>
</reference>
<comment type="catalytic activity">
    <reaction evidence="8">
        <text>L-seryl-[protein] + ATP = O-phospho-L-seryl-[protein] + ADP + H(+)</text>
        <dbReference type="Rhea" id="RHEA:17989"/>
        <dbReference type="Rhea" id="RHEA-COMP:9863"/>
        <dbReference type="Rhea" id="RHEA-COMP:11604"/>
        <dbReference type="ChEBI" id="CHEBI:15378"/>
        <dbReference type="ChEBI" id="CHEBI:29999"/>
        <dbReference type="ChEBI" id="CHEBI:30616"/>
        <dbReference type="ChEBI" id="CHEBI:83421"/>
        <dbReference type="ChEBI" id="CHEBI:456216"/>
        <dbReference type="EC" id="2.7.11.1"/>
    </reaction>
</comment>
<dbReference type="RefSeq" id="WP_143913120.1">
    <property type="nucleotide sequence ID" value="NZ_VLNT01000006.1"/>
</dbReference>
<feature type="region of interest" description="Disordered" evidence="9">
    <location>
        <begin position="623"/>
        <end position="656"/>
    </location>
</feature>
<dbReference type="GO" id="GO:0004674">
    <property type="term" value="F:protein serine/threonine kinase activity"/>
    <property type="evidence" value="ECO:0007669"/>
    <property type="project" value="UniProtKB-KW"/>
</dbReference>
<dbReference type="PROSITE" id="PS50011">
    <property type="entry name" value="PROTEIN_KINASE_DOM"/>
    <property type="match status" value="1"/>
</dbReference>
<keyword evidence="4" id="KW-0547">Nucleotide-binding</keyword>
<keyword evidence="3" id="KW-0808">Transferase</keyword>
<evidence type="ECO:0000256" key="7">
    <source>
        <dbReference type="ARBA" id="ARBA00047899"/>
    </source>
</evidence>
<dbReference type="PANTHER" id="PTHR43289:SF34">
    <property type="entry name" value="SERINE_THREONINE-PROTEIN KINASE YBDM-RELATED"/>
    <property type="match status" value="1"/>
</dbReference>
<dbReference type="OrthoDB" id="9769043at2"/>
<keyword evidence="5 13" id="KW-0418">Kinase</keyword>
<keyword evidence="10" id="KW-0472">Membrane</keyword>
<evidence type="ECO:0000256" key="3">
    <source>
        <dbReference type="ARBA" id="ARBA00022679"/>
    </source>
</evidence>
<evidence type="ECO:0000313" key="14">
    <source>
        <dbReference type="Proteomes" id="UP000316988"/>
    </source>
</evidence>
<dbReference type="InterPro" id="IPR000719">
    <property type="entry name" value="Prot_kinase_dom"/>
</dbReference>
<sequence>MSVAGDQALVGHTLDGRYVIHERIARGGMASVFRATDLRLDRVVAVKIMHADLGDADDFRQRFVAEAKAAAKLNHRHVVAVFDQGTDGDITYLVMEYVPGRTLRDVVRDTAPMSPQQALAFLDPILQALSEAHAARLIHRDVKPENVLITPAGDVKVADFGLARAVNTSTTHSGGGALIGTVSYLAPEVVLHRGADPRADVYACGAMLFEMLTGDKPHAADTPIQVAYLHVNEDVAPPSTLVPELPDYVDALVARATARDPERRSPDARALLHQVRQVRHALAAGLPDDPELAADLRPSRRPDAADEPTQQVDLTGFPLDADEHATVATRAALPEHTMAWAPAAAGVVEEEPAEEAPASRRRPRRGAVLLLAALVALAVVAFAGWYLADGRYTDAPDLTSMSREEAVSAAESAGFEVEFAPDAFDEEIPADHVISTDPEPGERVLPGTLISITISKGQERYEIPDLAGKTLDEARTVVGSLNLQIGETSEEFHEEIPEGSVIRIANHEVGEQVKRDTSLDLVISKGREPIAITDFTGKTADEAQAGLQEAGFLVNVEEQFSDEVDEGVVISQNPQGGSAFRGDTVTIVVSQGPEIIEVPDLSGMTEDEARKALEDLGLEINATRNPLAGDDPKVRFQSPSAGSERERGDTVTVFFS</sequence>
<name>A0A554S9P3_9ACTN</name>
<dbReference type="NCBIfam" id="NF033483">
    <property type="entry name" value="PknB_PASTA_kin"/>
    <property type="match status" value="1"/>
</dbReference>
<dbReference type="Pfam" id="PF00069">
    <property type="entry name" value="Pkinase"/>
    <property type="match status" value="1"/>
</dbReference>
<evidence type="ECO:0000256" key="1">
    <source>
        <dbReference type="ARBA" id="ARBA00012513"/>
    </source>
</evidence>
<dbReference type="Gene3D" id="1.10.510.10">
    <property type="entry name" value="Transferase(Phosphotransferase) domain 1"/>
    <property type="match status" value="1"/>
</dbReference>
<feature type="domain" description="PASTA" evidence="12">
    <location>
        <begin position="592"/>
        <end position="656"/>
    </location>
</feature>
<dbReference type="CDD" id="cd06577">
    <property type="entry name" value="PASTA_pknB"/>
    <property type="match status" value="4"/>
</dbReference>
<dbReference type="Gene3D" id="3.30.200.20">
    <property type="entry name" value="Phosphorylase Kinase, domain 1"/>
    <property type="match status" value="1"/>
</dbReference>
<dbReference type="GO" id="GO:0005524">
    <property type="term" value="F:ATP binding"/>
    <property type="evidence" value="ECO:0007669"/>
    <property type="project" value="UniProtKB-KW"/>
</dbReference>
<dbReference type="PROSITE" id="PS00108">
    <property type="entry name" value="PROTEIN_KINASE_ST"/>
    <property type="match status" value="1"/>
</dbReference>
<proteinExistence type="predicted"/>
<feature type="domain" description="Protein kinase" evidence="11">
    <location>
        <begin position="18"/>
        <end position="276"/>
    </location>
</feature>
<feature type="domain" description="PASTA" evidence="12">
    <location>
        <begin position="389"/>
        <end position="456"/>
    </location>
</feature>
<keyword evidence="14" id="KW-1185">Reference proteome</keyword>
<evidence type="ECO:0000259" key="11">
    <source>
        <dbReference type="PROSITE" id="PS50011"/>
    </source>
</evidence>
<feature type="domain" description="PASTA" evidence="12">
    <location>
        <begin position="526"/>
        <end position="591"/>
    </location>
</feature>
<dbReference type="InterPro" id="IPR005543">
    <property type="entry name" value="PASTA_dom"/>
</dbReference>
<dbReference type="EC" id="2.7.11.1" evidence="1"/>
<protein>
    <recommendedName>
        <fullName evidence="1">non-specific serine/threonine protein kinase</fullName>
        <ecNumber evidence="1">2.7.11.1</ecNumber>
    </recommendedName>
</protein>
<dbReference type="SMART" id="SM00740">
    <property type="entry name" value="PASTA"/>
    <property type="match status" value="4"/>
</dbReference>
<dbReference type="PROSITE" id="PS51178">
    <property type="entry name" value="PASTA"/>
    <property type="match status" value="4"/>
</dbReference>
<dbReference type="FunFam" id="1.10.510.10:FF:000021">
    <property type="entry name" value="Serine/threonine protein kinase"/>
    <property type="match status" value="1"/>
</dbReference>
<feature type="domain" description="PASTA" evidence="12">
    <location>
        <begin position="457"/>
        <end position="525"/>
    </location>
</feature>
<evidence type="ECO:0000256" key="6">
    <source>
        <dbReference type="ARBA" id="ARBA00022840"/>
    </source>
</evidence>
<dbReference type="InterPro" id="IPR011009">
    <property type="entry name" value="Kinase-like_dom_sf"/>
</dbReference>
<evidence type="ECO:0000256" key="9">
    <source>
        <dbReference type="SAM" id="MobiDB-lite"/>
    </source>
</evidence>
<accession>A0A554S9P3</accession>
<dbReference type="Pfam" id="PF03793">
    <property type="entry name" value="PASTA"/>
    <property type="match status" value="4"/>
</dbReference>
<keyword evidence="10" id="KW-0812">Transmembrane</keyword>
<dbReference type="SUPFAM" id="SSF54184">
    <property type="entry name" value="Penicillin-binding protein 2x (pbp-2x), c-terminal domain"/>
    <property type="match status" value="1"/>
</dbReference>
<dbReference type="PANTHER" id="PTHR43289">
    <property type="entry name" value="MITOGEN-ACTIVATED PROTEIN KINASE KINASE KINASE 20-RELATED"/>
    <property type="match status" value="1"/>
</dbReference>
<dbReference type="InterPro" id="IPR008271">
    <property type="entry name" value="Ser/Thr_kinase_AS"/>
</dbReference>
<evidence type="ECO:0000256" key="5">
    <source>
        <dbReference type="ARBA" id="ARBA00022777"/>
    </source>
</evidence>
<evidence type="ECO:0000259" key="12">
    <source>
        <dbReference type="PROSITE" id="PS51178"/>
    </source>
</evidence>
<feature type="transmembrane region" description="Helical" evidence="10">
    <location>
        <begin position="367"/>
        <end position="388"/>
    </location>
</feature>
<dbReference type="GO" id="GO:0045717">
    <property type="term" value="P:negative regulation of fatty acid biosynthetic process"/>
    <property type="evidence" value="ECO:0007669"/>
    <property type="project" value="UniProtKB-ARBA"/>
</dbReference>
<comment type="catalytic activity">
    <reaction evidence="7">
        <text>L-threonyl-[protein] + ATP = O-phospho-L-threonyl-[protein] + ADP + H(+)</text>
        <dbReference type="Rhea" id="RHEA:46608"/>
        <dbReference type="Rhea" id="RHEA-COMP:11060"/>
        <dbReference type="Rhea" id="RHEA-COMP:11605"/>
        <dbReference type="ChEBI" id="CHEBI:15378"/>
        <dbReference type="ChEBI" id="CHEBI:30013"/>
        <dbReference type="ChEBI" id="CHEBI:30616"/>
        <dbReference type="ChEBI" id="CHEBI:61977"/>
        <dbReference type="ChEBI" id="CHEBI:456216"/>
        <dbReference type="EC" id="2.7.11.1"/>
    </reaction>
</comment>
<dbReference type="FunFam" id="3.30.200.20:FF:000035">
    <property type="entry name" value="Serine/threonine protein kinase Stk1"/>
    <property type="match status" value="1"/>
</dbReference>
<evidence type="ECO:0000256" key="4">
    <source>
        <dbReference type="ARBA" id="ARBA00022741"/>
    </source>
</evidence>
<dbReference type="EMBL" id="VLNT01000006">
    <property type="protein sequence ID" value="TSD63066.1"/>
    <property type="molecule type" value="Genomic_DNA"/>
</dbReference>
<dbReference type="Gene3D" id="3.30.10.20">
    <property type="match status" value="4"/>
</dbReference>
<evidence type="ECO:0000256" key="8">
    <source>
        <dbReference type="ARBA" id="ARBA00048679"/>
    </source>
</evidence>
<keyword evidence="2" id="KW-0723">Serine/threonine-protein kinase</keyword>
<dbReference type="AlphaFoldDB" id="A0A554S9P3"/>
<comment type="caution">
    <text evidence="13">The sequence shown here is derived from an EMBL/GenBank/DDBJ whole genome shotgun (WGS) entry which is preliminary data.</text>
</comment>
<keyword evidence="6" id="KW-0067">ATP-binding</keyword>
<evidence type="ECO:0000256" key="2">
    <source>
        <dbReference type="ARBA" id="ARBA00022527"/>
    </source>
</evidence>
<dbReference type="Proteomes" id="UP000316988">
    <property type="component" value="Unassembled WGS sequence"/>
</dbReference>